<dbReference type="InterPro" id="IPR001375">
    <property type="entry name" value="Peptidase_S9_cat"/>
</dbReference>
<dbReference type="EMBL" id="JAGFBU010000003">
    <property type="protein sequence ID" value="MBP4142056.1"/>
    <property type="molecule type" value="Genomic_DNA"/>
</dbReference>
<evidence type="ECO:0000256" key="2">
    <source>
        <dbReference type="SAM" id="Phobius"/>
    </source>
</evidence>
<dbReference type="PANTHER" id="PTHR42776">
    <property type="entry name" value="SERINE PEPTIDASE S9 FAMILY MEMBER"/>
    <property type="match status" value="1"/>
</dbReference>
<dbReference type="Proteomes" id="UP000674217">
    <property type="component" value="Unassembled WGS sequence"/>
</dbReference>
<dbReference type="InterPro" id="IPR029058">
    <property type="entry name" value="AB_hydrolase_fold"/>
</dbReference>
<accession>A0ABS5CTU7</accession>
<feature type="transmembrane region" description="Helical" evidence="2">
    <location>
        <begin position="12"/>
        <end position="33"/>
    </location>
</feature>
<keyword evidence="2" id="KW-0472">Membrane</keyword>
<evidence type="ECO:0000313" key="5">
    <source>
        <dbReference type="Proteomes" id="UP000674217"/>
    </source>
</evidence>
<keyword evidence="2" id="KW-1133">Transmembrane helix</keyword>
<sequence length="862" mass="99076">MKLFKIYFGHPTFPVVMCFQICIFLFVSCPIFGQVLSNRHLTKEHFDQWNSVENRLISSKGDWFCYSTIYDKGADTLHVQSTRTNQKFSIPNGSQWNFGSDSIFAALQANNELAVLKLDSFKKTILPAVKSFIFCDAGKLLITHSIDQTLVIRKANGIVAATITNVNEYVYDGTSNRLVYIRQENLTKTVNYFTLHNLENYNLYSTTESLGSLILSEYGGGFFVMESGLNFTDTILLYFNNTNVEPIRFDPKNYPDFPLFHGVVRDLSFRISKDGKRVFFGIKKSKDTTFNNKDAVEVWDTDQAVLYPKAKKDDLEFQAQLICWFPAENRFIKVTDVLHSNVQLNGSKSVAVVYNPSAYAPVFNREGEVDYYLYNIVDNTRKLLLQQQPSERGLISFSPDGNYICYFKDGNWWLYDIAQAIHKNITAKFDTTWFSNDMKYSSRPKVFGINGWSSDHKSLYLRDEYDVFEFNIEQQQLRRLTKGKEKNVVYSIDSSCFLKRLYNNYNGWESVIVNIKQPIIFKSQDQNSKVQFYSLLQKNGSLAMLSSPKLKADVLVMSESGVCVFSEQSYTVAPRLVCIRNQKRKILYESNKQQSPYNWGKVIQINYSTEDGKNLSGLLYYPSNYDSTKKYPLIVSIYSEMTRYLHDYMSPSNYNDTGFNIKNFVLKDYFVLAPDIVYDEGFPGISGYNCVEAATKSVIATGLIDSKRIGLTGHSFGGYETNFIVTKSSLFACAVAGAGVADLISWGFTVNSVRNIAELWRSENQQWRMGGPFFENKENYALNSPLFFAEKVTTPLLTWTGRLENNLPFDQNILFFNALRRAGKKNVMLIYPNEGHTIIQKENQIDLTRRIEEWFDYYLQSK</sequence>
<organism evidence="4 5">
    <name type="scientific">Flavobacterium flabelliforme</name>
    <dbReference type="NCBI Taxonomy" id="2816119"/>
    <lineage>
        <taxon>Bacteria</taxon>
        <taxon>Pseudomonadati</taxon>
        <taxon>Bacteroidota</taxon>
        <taxon>Flavobacteriia</taxon>
        <taxon>Flavobacteriales</taxon>
        <taxon>Flavobacteriaceae</taxon>
        <taxon>Flavobacterium</taxon>
    </lineage>
</organism>
<name>A0ABS5CTU7_9FLAO</name>
<evidence type="ECO:0000259" key="3">
    <source>
        <dbReference type="Pfam" id="PF00326"/>
    </source>
</evidence>
<dbReference type="SUPFAM" id="SSF82171">
    <property type="entry name" value="DPP6 N-terminal domain-like"/>
    <property type="match status" value="1"/>
</dbReference>
<gene>
    <name evidence="4" type="ORF">J3S90_09595</name>
</gene>
<dbReference type="SUPFAM" id="SSF53474">
    <property type="entry name" value="alpha/beta-Hydrolases"/>
    <property type="match status" value="1"/>
</dbReference>
<dbReference type="PANTHER" id="PTHR42776:SF27">
    <property type="entry name" value="DIPEPTIDYL PEPTIDASE FAMILY MEMBER 6"/>
    <property type="match status" value="1"/>
</dbReference>
<proteinExistence type="predicted"/>
<feature type="domain" description="Peptidase S9 prolyl oligopeptidase catalytic" evidence="3">
    <location>
        <begin position="693"/>
        <end position="861"/>
    </location>
</feature>
<keyword evidence="5" id="KW-1185">Reference proteome</keyword>
<dbReference type="Gene3D" id="2.120.10.30">
    <property type="entry name" value="TolB, C-terminal domain"/>
    <property type="match status" value="1"/>
</dbReference>
<dbReference type="PROSITE" id="PS51257">
    <property type="entry name" value="PROKAR_LIPOPROTEIN"/>
    <property type="match status" value="1"/>
</dbReference>
<dbReference type="Pfam" id="PF00326">
    <property type="entry name" value="Peptidase_S9"/>
    <property type="match status" value="1"/>
</dbReference>
<reference evidence="4 5" key="1">
    <citation type="submission" date="2021-03" db="EMBL/GenBank/DDBJ databases">
        <title>Flavobacterium Flabelliformis Sp. Nov. And Flavobacterium Geliluteum Sp. Nov., Two Novel Multidrug Resistant Psychrophilic Species Isolated From Antarctica.</title>
        <authorList>
            <person name="Kralova S."/>
            <person name="Busse H.J."/>
            <person name="Bezdicek M."/>
            <person name="Nykrynova M."/>
            <person name="Kroupova E."/>
            <person name="Krsek D."/>
            <person name="Sedlacek I."/>
        </authorList>
    </citation>
    <scope>NUCLEOTIDE SEQUENCE [LARGE SCALE GENOMIC DNA]</scope>
    <source>
        <strain evidence="4 5">P4023</strain>
    </source>
</reference>
<dbReference type="Gene3D" id="3.40.50.1820">
    <property type="entry name" value="alpha/beta hydrolase"/>
    <property type="match status" value="1"/>
</dbReference>
<comment type="caution">
    <text evidence="4">The sequence shown here is derived from an EMBL/GenBank/DDBJ whole genome shotgun (WGS) entry which is preliminary data.</text>
</comment>
<keyword evidence="1" id="KW-0378">Hydrolase</keyword>
<evidence type="ECO:0000256" key="1">
    <source>
        <dbReference type="ARBA" id="ARBA00022801"/>
    </source>
</evidence>
<evidence type="ECO:0000313" key="4">
    <source>
        <dbReference type="EMBL" id="MBP4142056.1"/>
    </source>
</evidence>
<dbReference type="InterPro" id="IPR011042">
    <property type="entry name" value="6-blade_b-propeller_TolB-like"/>
</dbReference>
<dbReference type="RefSeq" id="WP_210646017.1">
    <property type="nucleotide sequence ID" value="NZ_JAGFBU010000003.1"/>
</dbReference>
<protein>
    <submittedName>
        <fullName evidence="4">S9 family peptidase</fullName>
    </submittedName>
</protein>
<keyword evidence="2" id="KW-0812">Transmembrane</keyword>